<evidence type="ECO:0000313" key="1">
    <source>
        <dbReference type="EMBL" id="QSX34283.1"/>
    </source>
</evidence>
<organism evidence="1 2">
    <name type="scientific">Shewanella avicenniae</name>
    <dbReference type="NCBI Taxonomy" id="2814294"/>
    <lineage>
        <taxon>Bacteria</taxon>
        <taxon>Pseudomonadati</taxon>
        <taxon>Pseudomonadota</taxon>
        <taxon>Gammaproteobacteria</taxon>
        <taxon>Alteromonadales</taxon>
        <taxon>Shewanellaceae</taxon>
        <taxon>Shewanella</taxon>
    </lineage>
</organism>
<protein>
    <submittedName>
        <fullName evidence="1">Uncharacterized protein</fullName>
    </submittedName>
</protein>
<gene>
    <name evidence="1" type="ORF">JYB87_03255</name>
</gene>
<accession>A0ABX7QUH0</accession>
<reference evidence="1 2" key="1">
    <citation type="submission" date="2021-03" db="EMBL/GenBank/DDBJ databases">
        <title>Novel species identification of genus Shewanella.</title>
        <authorList>
            <person name="Liu G."/>
            <person name="Zhang Q."/>
        </authorList>
    </citation>
    <scope>NUCLEOTIDE SEQUENCE [LARGE SCALE GENOMIC DNA]</scope>
    <source>
        <strain evidence="1 2">FJAT-51800</strain>
    </source>
</reference>
<name>A0ABX7QUH0_9GAMM</name>
<dbReference type="EMBL" id="CP071503">
    <property type="protein sequence ID" value="QSX34283.1"/>
    <property type="molecule type" value="Genomic_DNA"/>
</dbReference>
<keyword evidence="2" id="KW-1185">Reference proteome</keyword>
<proteinExistence type="predicted"/>
<dbReference type="RefSeq" id="WP_207355487.1">
    <property type="nucleotide sequence ID" value="NZ_CP071503.1"/>
</dbReference>
<sequence>MQRLKCPFTIAAVILLCVFVYLFTAHRDDVQQWLLPQAAQVDMSQHANSDSSAIKPHAD</sequence>
<evidence type="ECO:0000313" key="2">
    <source>
        <dbReference type="Proteomes" id="UP000662770"/>
    </source>
</evidence>
<dbReference type="Proteomes" id="UP000662770">
    <property type="component" value="Chromosome"/>
</dbReference>